<reference evidence="1" key="1">
    <citation type="submission" date="2018-05" db="EMBL/GenBank/DDBJ databases">
        <authorList>
            <person name="Lanie J.A."/>
            <person name="Ng W.-L."/>
            <person name="Kazmierczak K.M."/>
            <person name="Andrzejewski T.M."/>
            <person name="Davidsen T.M."/>
            <person name="Wayne K.J."/>
            <person name="Tettelin H."/>
            <person name="Glass J.I."/>
            <person name="Rusch D."/>
            <person name="Podicherti R."/>
            <person name="Tsui H.-C.T."/>
            <person name="Winkler M.E."/>
        </authorList>
    </citation>
    <scope>NUCLEOTIDE SEQUENCE</scope>
</reference>
<sequence length="150" mass="16082">MRHLFISLTAILLIATDSAKAQSLTDVTSSIRDGGGWVAIAIEGGEGSYSSPRLPTLNLKLNGCVTVWDELSGSWEIEATETVTGTKLLLSAEPGVGVSFTHQFGVQSQVDVSFRWSEPRDTTLLLWVGLTINPDGVDAVCEPRREPPIG</sequence>
<dbReference type="EMBL" id="UINC01026225">
    <property type="protein sequence ID" value="SVB03293.1"/>
    <property type="molecule type" value="Genomic_DNA"/>
</dbReference>
<protein>
    <submittedName>
        <fullName evidence="1">Uncharacterized protein</fullName>
    </submittedName>
</protein>
<evidence type="ECO:0000313" key="1">
    <source>
        <dbReference type="EMBL" id="SVB03293.1"/>
    </source>
</evidence>
<proteinExistence type="predicted"/>
<name>A0A382AQH4_9ZZZZ</name>
<organism evidence="1">
    <name type="scientific">marine metagenome</name>
    <dbReference type="NCBI Taxonomy" id="408172"/>
    <lineage>
        <taxon>unclassified sequences</taxon>
        <taxon>metagenomes</taxon>
        <taxon>ecological metagenomes</taxon>
    </lineage>
</organism>
<accession>A0A382AQH4</accession>
<gene>
    <name evidence="1" type="ORF">METZ01_LOCUS156147</name>
</gene>
<dbReference type="AlphaFoldDB" id="A0A382AQH4"/>